<organism evidence="1 2">
    <name type="scientific">Rhizobium tropici</name>
    <dbReference type="NCBI Taxonomy" id="398"/>
    <lineage>
        <taxon>Bacteria</taxon>
        <taxon>Pseudomonadati</taxon>
        <taxon>Pseudomonadota</taxon>
        <taxon>Alphaproteobacteria</taxon>
        <taxon>Hyphomicrobiales</taxon>
        <taxon>Rhizobiaceae</taxon>
        <taxon>Rhizobium/Agrobacterium group</taxon>
        <taxon>Rhizobium</taxon>
    </lineage>
</organism>
<reference evidence="1 2" key="1">
    <citation type="submission" date="2018-06" db="EMBL/GenBank/DDBJ databases">
        <title>Whole Genome Sequence of an efficient microsymbiont, Rhizobium tropici.</title>
        <authorList>
            <person name="Srinivasan R."/>
            <person name="Singh H.V."/>
            <person name="Srivastava R."/>
            <person name="Kumari B."/>
            <person name="Radhakrishna A."/>
        </authorList>
    </citation>
    <scope>NUCLEOTIDE SEQUENCE [LARGE SCALE GENOMIC DNA]</scope>
    <source>
        <strain evidence="1 2">IGFRI Rhizo-19</strain>
    </source>
</reference>
<evidence type="ECO:0000313" key="2">
    <source>
        <dbReference type="Proteomes" id="UP000251205"/>
    </source>
</evidence>
<sequence length="61" mass="6448">MLIAAIIHSNQASRAGALQPFAIDIALPLLLERHDGNPAIDAGRKAVSYDGLISLALARAW</sequence>
<proteinExistence type="predicted"/>
<dbReference type="Proteomes" id="UP000251205">
    <property type="component" value="Unassembled WGS sequence"/>
</dbReference>
<evidence type="ECO:0000313" key="1">
    <source>
        <dbReference type="EMBL" id="RAX42536.1"/>
    </source>
</evidence>
<dbReference type="RefSeq" id="WP_112341022.1">
    <property type="nucleotide sequence ID" value="NZ_QMKK01000022.1"/>
</dbReference>
<dbReference type="AlphaFoldDB" id="A0A329YGN6"/>
<gene>
    <name evidence="1" type="ORF">DQ393_06930</name>
</gene>
<protein>
    <submittedName>
        <fullName evidence="1">Uncharacterized protein</fullName>
    </submittedName>
</protein>
<accession>A0A329YGN6</accession>
<dbReference type="EMBL" id="QMKK01000022">
    <property type="protein sequence ID" value="RAX42536.1"/>
    <property type="molecule type" value="Genomic_DNA"/>
</dbReference>
<comment type="caution">
    <text evidence="1">The sequence shown here is derived from an EMBL/GenBank/DDBJ whole genome shotgun (WGS) entry which is preliminary data.</text>
</comment>
<name>A0A329YGN6_RHITR</name>